<evidence type="ECO:0000313" key="8">
    <source>
        <dbReference type="Proteomes" id="UP000006729"/>
    </source>
</evidence>
<dbReference type="Gene3D" id="1.10.630.10">
    <property type="entry name" value="Cytochrome P450"/>
    <property type="match status" value="1"/>
</dbReference>
<keyword evidence="5" id="KW-0560">Oxidoreductase</keyword>
<evidence type="ECO:0000313" key="7">
    <source>
        <dbReference type="EMBL" id="PNT14800.1"/>
    </source>
</evidence>
<dbReference type="EMBL" id="CM009299">
    <property type="protein sequence ID" value="PNT14800.1"/>
    <property type="molecule type" value="Genomic_DNA"/>
</dbReference>
<sequence>MLTEILSLGRTPTLVVSSAEAARAVLKTHDLDCCCRPRLSGSGRLTYNHMRKLFVLEPFILKRVQSFRFITGEVARIMNSIPQSSSPATPVYLTVMLYSLLASAVLRIDFGKRLNETKILISLLHVMFMTKRNEDILSNLPVMREFHNIFLGGVHAGAITVIWALEELAWNPRTMKKAQDEIRNSVGKKGRLAEQSIDELHPGRRGCPGILMGVTMVELALANLLYCLDWKSAKAIDINMEEAAGLTISKKMDRGEGGIIPLSAS</sequence>
<gene>
    <name evidence="7" type="ORF">POPTR_010G049300</name>
</gene>
<accession>A0A2K1YP48</accession>
<evidence type="ECO:0000256" key="3">
    <source>
        <dbReference type="ARBA" id="ARBA00022692"/>
    </source>
</evidence>
<evidence type="ECO:0000256" key="5">
    <source>
        <dbReference type="ARBA" id="ARBA00023002"/>
    </source>
</evidence>
<dbReference type="GO" id="GO:0005506">
    <property type="term" value="F:iron ion binding"/>
    <property type="evidence" value="ECO:0007669"/>
    <property type="project" value="InterPro"/>
</dbReference>
<dbReference type="InterPro" id="IPR050193">
    <property type="entry name" value="Cytochrome_P450_71"/>
</dbReference>
<evidence type="ECO:0000256" key="2">
    <source>
        <dbReference type="ARBA" id="ARBA00010617"/>
    </source>
</evidence>
<dbReference type="SUPFAM" id="SSF48264">
    <property type="entry name" value="Cytochrome P450"/>
    <property type="match status" value="1"/>
</dbReference>
<evidence type="ECO:0000256" key="1">
    <source>
        <dbReference type="ARBA" id="ARBA00004167"/>
    </source>
</evidence>
<dbReference type="Proteomes" id="UP000006729">
    <property type="component" value="Chromosome 10"/>
</dbReference>
<keyword evidence="4" id="KW-1133">Transmembrane helix</keyword>
<dbReference type="GO" id="GO:0016491">
    <property type="term" value="F:oxidoreductase activity"/>
    <property type="evidence" value="ECO:0000318"/>
    <property type="project" value="GO_Central"/>
</dbReference>
<proteinExistence type="inferred from homology"/>
<dbReference type="AlphaFoldDB" id="A0A2K1YP48"/>
<dbReference type="InParanoid" id="A0A2K1YP48"/>
<dbReference type="GO" id="GO:0016020">
    <property type="term" value="C:membrane"/>
    <property type="evidence" value="ECO:0007669"/>
    <property type="project" value="UniProtKB-SubCell"/>
</dbReference>
<dbReference type="STRING" id="3694.A0A2K1YP48"/>
<protein>
    <recommendedName>
        <fullName evidence="9">Cytochrome P450 family protein</fullName>
    </recommendedName>
</protein>
<dbReference type="Pfam" id="PF00067">
    <property type="entry name" value="p450"/>
    <property type="match status" value="1"/>
</dbReference>
<dbReference type="InterPro" id="IPR036396">
    <property type="entry name" value="Cyt_P450_sf"/>
</dbReference>
<evidence type="ECO:0000256" key="4">
    <source>
        <dbReference type="ARBA" id="ARBA00022989"/>
    </source>
</evidence>
<comment type="similarity">
    <text evidence="2">Belongs to the cytochrome P450 family.</text>
</comment>
<dbReference type="GO" id="GO:0016705">
    <property type="term" value="F:oxidoreductase activity, acting on paired donors, with incorporation or reduction of molecular oxygen"/>
    <property type="evidence" value="ECO:0007669"/>
    <property type="project" value="InterPro"/>
</dbReference>
<keyword evidence="6" id="KW-0472">Membrane</keyword>
<keyword evidence="3" id="KW-0812">Transmembrane</keyword>
<reference evidence="7 8" key="1">
    <citation type="journal article" date="2006" name="Science">
        <title>The genome of black cottonwood, Populus trichocarpa (Torr. &amp; Gray).</title>
        <authorList>
            <person name="Tuskan G.A."/>
            <person name="Difazio S."/>
            <person name="Jansson S."/>
            <person name="Bohlmann J."/>
            <person name="Grigoriev I."/>
            <person name="Hellsten U."/>
            <person name="Putnam N."/>
            <person name="Ralph S."/>
            <person name="Rombauts S."/>
            <person name="Salamov A."/>
            <person name="Schein J."/>
            <person name="Sterck L."/>
            <person name="Aerts A."/>
            <person name="Bhalerao R.R."/>
            <person name="Bhalerao R.P."/>
            <person name="Blaudez D."/>
            <person name="Boerjan W."/>
            <person name="Brun A."/>
            <person name="Brunner A."/>
            <person name="Busov V."/>
            <person name="Campbell M."/>
            <person name="Carlson J."/>
            <person name="Chalot M."/>
            <person name="Chapman J."/>
            <person name="Chen G.L."/>
            <person name="Cooper D."/>
            <person name="Coutinho P.M."/>
            <person name="Couturier J."/>
            <person name="Covert S."/>
            <person name="Cronk Q."/>
            <person name="Cunningham R."/>
            <person name="Davis J."/>
            <person name="Degroeve S."/>
            <person name="Dejardin A."/>
            <person name="Depamphilis C."/>
            <person name="Detter J."/>
            <person name="Dirks B."/>
            <person name="Dubchak I."/>
            <person name="Duplessis S."/>
            <person name="Ehlting J."/>
            <person name="Ellis B."/>
            <person name="Gendler K."/>
            <person name="Goodstein D."/>
            <person name="Gribskov M."/>
            <person name="Grimwood J."/>
            <person name="Groover A."/>
            <person name="Gunter L."/>
            <person name="Hamberger B."/>
            <person name="Heinze B."/>
            <person name="Helariutta Y."/>
            <person name="Henrissat B."/>
            <person name="Holligan D."/>
            <person name="Holt R."/>
            <person name="Huang W."/>
            <person name="Islam-Faridi N."/>
            <person name="Jones S."/>
            <person name="Jones-Rhoades M."/>
            <person name="Jorgensen R."/>
            <person name="Joshi C."/>
            <person name="Kangasjarvi J."/>
            <person name="Karlsson J."/>
            <person name="Kelleher C."/>
            <person name="Kirkpatrick R."/>
            <person name="Kirst M."/>
            <person name="Kohler A."/>
            <person name="Kalluri U."/>
            <person name="Larimer F."/>
            <person name="Leebens-Mack J."/>
            <person name="Leple J.C."/>
            <person name="Locascio P."/>
            <person name="Lou Y."/>
            <person name="Lucas S."/>
            <person name="Martin F."/>
            <person name="Montanini B."/>
            <person name="Napoli C."/>
            <person name="Nelson D.R."/>
            <person name="Nelson C."/>
            <person name="Nieminen K."/>
            <person name="Nilsson O."/>
            <person name="Pereda V."/>
            <person name="Peter G."/>
            <person name="Philippe R."/>
            <person name="Pilate G."/>
            <person name="Poliakov A."/>
            <person name="Razumovskaya J."/>
            <person name="Richardson P."/>
            <person name="Rinaldi C."/>
            <person name="Ritland K."/>
            <person name="Rouze P."/>
            <person name="Ryaboy D."/>
            <person name="Schmutz J."/>
            <person name="Schrader J."/>
            <person name="Segerman B."/>
            <person name="Shin H."/>
            <person name="Siddiqui A."/>
            <person name="Sterky F."/>
            <person name="Terry A."/>
            <person name="Tsai C.J."/>
            <person name="Uberbacher E."/>
            <person name="Unneberg P."/>
            <person name="Vahala J."/>
            <person name="Wall K."/>
            <person name="Wessler S."/>
            <person name="Yang G."/>
            <person name="Yin T."/>
            <person name="Douglas C."/>
            <person name="Marra M."/>
            <person name="Sandberg G."/>
            <person name="Van de Peer Y."/>
            <person name="Rokhsar D."/>
        </authorList>
    </citation>
    <scope>NUCLEOTIDE SEQUENCE [LARGE SCALE GENOMIC DNA]</scope>
    <source>
        <strain evidence="8">cv. Nisqually</strain>
    </source>
</reference>
<name>A0A2K1YP48_POPTR</name>
<comment type="subcellular location">
    <subcellularLocation>
        <location evidence="1">Membrane</location>
        <topology evidence="1">Single-pass membrane protein</topology>
    </subcellularLocation>
</comment>
<organism evidence="7 8">
    <name type="scientific">Populus trichocarpa</name>
    <name type="common">Western balsam poplar</name>
    <name type="synonym">Populus balsamifera subsp. trichocarpa</name>
    <dbReference type="NCBI Taxonomy" id="3694"/>
    <lineage>
        <taxon>Eukaryota</taxon>
        <taxon>Viridiplantae</taxon>
        <taxon>Streptophyta</taxon>
        <taxon>Embryophyta</taxon>
        <taxon>Tracheophyta</taxon>
        <taxon>Spermatophyta</taxon>
        <taxon>Magnoliopsida</taxon>
        <taxon>eudicotyledons</taxon>
        <taxon>Gunneridae</taxon>
        <taxon>Pentapetalae</taxon>
        <taxon>rosids</taxon>
        <taxon>fabids</taxon>
        <taxon>Malpighiales</taxon>
        <taxon>Salicaceae</taxon>
        <taxon>Saliceae</taxon>
        <taxon>Populus</taxon>
    </lineage>
</organism>
<evidence type="ECO:0008006" key="9">
    <source>
        <dbReference type="Google" id="ProtNLM"/>
    </source>
</evidence>
<dbReference type="InterPro" id="IPR001128">
    <property type="entry name" value="Cyt_P450"/>
</dbReference>
<evidence type="ECO:0000256" key="6">
    <source>
        <dbReference type="ARBA" id="ARBA00023136"/>
    </source>
</evidence>
<keyword evidence="8" id="KW-1185">Reference proteome</keyword>
<dbReference type="GO" id="GO:0004497">
    <property type="term" value="F:monooxygenase activity"/>
    <property type="evidence" value="ECO:0007669"/>
    <property type="project" value="InterPro"/>
</dbReference>
<dbReference type="GO" id="GO:0020037">
    <property type="term" value="F:heme binding"/>
    <property type="evidence" value="ECO:0007669"/>
    <property type="project" value="InterPro"/>
</dbReference>
<dbReference type="PANTHER" id="PTHR47956">
    <property type="entry name" value="CYTOCHROME P450 71B11-RELATED"/>
    <property type="match status" value="1"/>
</dbReference>
<dbReference type="PANTHER" id="PTHR47956:SF17">
    <property type="entry name" value="CYTOCHROME P450 71B36-LIKE"/>
    <property type="match status" value="1"/>
</dbReference>